<organism evidence="1 2">
    <name type="scientific">Desulfurococcus amylolyticus (strain DSM 18924 / JCM 16383 / VKM B-2413 / 1221n)</name>
    <name type="common">Desulfurococcus kamchatkensis</name>
    <dbReference type="NCBI Taxonomy" id="490899"/>
    <lineage>
        <taxon>Archaea</taxon>
        <taxon>Thermoproteota</taxon>
        <taxon>Thermoprotei</taxon>
        <taxon>Desulfurococcales</taxon>
        <taxon>Desulfurococcaceae</taxon>
        <taxon>Desulfurococcus</taxon>
    </lineage>
</organism>
<dbReference type="Pfam" id="PF02391">
    <property type="entry name" value="MoaE"/>
    <property type="match status" value="1"/>
</dbReference>
<dbReference type="PANTHER" id="PTHR23404">
    <property type="entry name" value="MOLYBDOPTERIN SYNTHASE RELATED"/>
    <property type="match status" value="1"/>
</dbReference>
<dbReference type="eggNOG" id="arCOG00534">
    <property type="taxonomic scope" value="Archaea"/>
</dbReference>
<reference evidence="1 2" key="1">
    <citation type="journal article" date="2009" name="J. Bacteriol.">
        <title>Complete genome sequence of the anaerobic, protein-degrading hyperthermophilic crenarchaeon Desulfurococcus kamchatkensis.</title>
        <authorList>
            <person name="Ravin N.V."/>
            <person name="Mardanov A.V."/>
            <person name="Beletsky A.V."/>
            <person name="Kublanov I.V."/>
            <person name="Kolganova T.V."/>
            <person name="Lebedinsky A.V."/>
            <person name="Chernyh N.A."/>
            <person name="Bonch-Osmolovskaya E.A."/>
            <person name="Skryabin K.G."/>
        </authorList>
    </citation>
    <scope>NUCLEOTIDE SEQUENCE [LARGE SCALE GENOMIC DNA]</scope>
    <source>
        <strain evidence="2">DSM 18924 / JCM 16383 / VKM B-2413 / 1221n</strain>
    </source>
</reference>
<dbReference type="RefSeq" id="WP_012607879.1">
    <property type="nucleotide sequence ID" value="NC_011766.1"/>
</dbReference>
<accession>B8D2Z0</accession>
<evidence type="ECO:0000313" key="2">
    <source>
        <dbReference type="Proteomes" id="UP000006903"/>
    </source>
</evidence>
<dbReference type="AlphaFoldDB" id="B8D2Z0"/>
<dbReference type="Gene3D" id="3.90.1170.40">
    <property type="entry name" value="Molybdopterin biosynthesis MoaE subunit"/>
    <property type="match status" value="1"/>
</dbReference>
<dbReference type="KEGG" id="dka:DKAM_0211"/>
<dbReference type="GeneID" id="7171523"/>
<dbReference type="InterPro" id="IPR036563">
    <property type="entry name" value="MoaE_sf"/>
</dbReference>
<dbReference type="HOGENOM" id="CLU_089568_2_2_2"/>
<name>B8D2Z0_DESA1</name>
<dbReference type="SUPFAM" id="SSF54690">
    <property type="entry name" value="Molybdopterin synthase subunit MoaE"/>
    <property type="match status" value="1"/>
</dbReference>
<protein>
    <submittedName>
        <fullName evidence="1">MoaD family protein</fullName>
    </submittedName>
</protein>
<dbReference type="GO" id="GO:0006777">
    <property type="term" value="P:Mo-molybdopterin cofactor biosynthetic process"/>
    <property type="evidence" value="ECO:0007669"/>
    <property type="project" value="InterPro"/>
</dbReference>
<dbReference type="Proteomes" id="UP000006903">
    <property type="component" value="Chromosome"/>
</dbReference>
<dbReference type="EMBL" id="CP001140">
    <property type="protein sequence ID" value="ACL10537.1"/>
    <property type="molecule type" value="Genomic_DNA"/>
</dbReference>
<dbReference type="InterPro" id="IPR003448">
    <property type="entry name" value="Mopterin_biosynth_MoaE"/>
</dbReference>
<gene>
    <name evidence="1" type="ordered locus">DKAM_0211</name>
</gene>
<evidence type="ECO:0000313" key="1">
    <source>
        <dbReference type="EMBL" id="ACL10537.1"/>
    </source>
</evidence>
<sequence length="158" mass="17713">MCYIEAKLLESGEKILLDELIGKLSAMDKNHGNGALSIFVGLVKGELNEARVHELEYTAISEVAAKRLEEIARDICTKYSLSAVVIYHRLGRLKPGETTIYIVTMGTSRKNTNPAMIEALERVKKEVPVFKLEKRSDGEYWVIGDGVRYRRTLTPSPS</sequence>
<dbReference type="STRING" id="490899.DKAM_0211"/>
<proteinExistence type="predicted"/>
<dbReference type="CDD" id="cd00756">
    <property type="entry name" value="MoaE"/>
    <property type="match status" value="1"/>
</dbReference>
<dbReference type="GeneID" id="13061973"/>